<dbReference type="Proteomes" id="UP000007648">
    <property type="component" value="Unassembled WGS sequence"/>
</dbReference>
<dbReference type="PANTHER" id="PTHR14352:SF2">
    <property type="entry name" value="HAUS AUGMIN-LIKE COMPLEX SUBUNIT 7"/>
    <property type="match status" value="1"/>
</dbReference>
<reference evidence="1 2" key="1">
    <citation type="journal article" date="2011" name="Proc. Natl. Acad. Sci. U.S.A.">
        <title>Genetic diversity and population structure of the endangered marsupial Sarcophilus harrisii (Tasmanian devil).</title>
        <authorList>
            <person name="Miller W."/>
            <person name="Hayes V.M."/>
            <person name="Ratan A."/>
            <person name="Petersen D.C."/>
            <person name="Wittekindt N.E."/>
            <person name="Miller J."/>
            <person name="Walenz B."/>
            <person name="Knight J."/>
            <person name="Qi J."/>
            <person name="Zhao F."/>
            <person name="Wang Q."/>
            <person name="Bedoya-Reina O.C."/>
            <person name="Katiyar N."/>
            <person name="Tomsho L.P."/>
            <person name="Kasson L.M."/>
            <person name="Hardie R.A."/>
            <person name="Woodbridge P."/>
            <person name="Tindall E.A."/>
            <person name="Bertelsen M.F."/>
            <person name="Dixon D."/>
            <person name="Pyecroft S."/>
            <person name="Helgen K.M."/>
            <person name="Lesk A.M."/>
            <person name="Pringle T.H."/>
            <person name="Patterson N."/>
            <person name="Zhang Y."/>
            <person name="Kreiss A."/>
            <person name="Woods G.M."/>
            <person name="Jones M.E."/>
            <person name="Schuster S.C."/>
        </authorList>
    </citation>
    <scope>NUCLEOTIDE SEQUENCE [LARGE SCALE GENOMIC DNA]</scope>
</reference>
<reference evidence="1" key="3">
    <citation type="submission" date="2025-09" db="UniProtKB">
        <authorList>
            <consortium name="Ensembl"/>
        </authorList>
    </citation>
    <scope>IDENTIFICATION</scope>
</reference>
<dbReference type="InParanoid" id="A0A7N4V484"/>
<dbReference type="GO" id="GO:0031023">
    <property type="term" value="P:microtubule organizing center organization"/>
    <property type="evidence" value="ECO:0007669"/>
    <property type="project" value="TreeGrafter"/>
</dbReference>
<evidence type="ECO:0000313" key="1">
    <source>
        <dbReference type="Ensembl" id="ENSSHAP00000038130.1"/>
    </source>
</evidence>
<dbReference type="PANTHER" id="PTHR14352">
    <property type="entry name" value="HAUS AUGMIN-LIKE COMPLEX SUBUNIT 7"/>
    <property type="match status" value="1"/>
</dbReference>
<keyword evidence="2" id="KW-1185">Reference proteome</keyword>
<accession>A0A7N4V484</accession>
<dbReference type="GO" id="GO:0070652">
    <property type="term" value="C:HAUS complex"/>
    <property type="evidence" value="ECO:0007669"/>
    <property type="project" value="TreeGrafter"/>
</dbReference>
<evidence type="ECO:0008006" key="3">
    <source>
        <dbReference type="Google" id="ProtNLM"/>
    </source>
</evidence>
<organism evidence="1 2">
    <name type="scientific">Sarcophilus harrisii</name>
    <name type="common">Tasmanian devil</name>
    <name type="synonym">Sarcophilus laniarius</name>
    <dbReference type="NCBI Taxonomy" id="9305"/>
    <lineage>
        <taxon>Eukaryota</taxon>
        <taxon>Metazoa</taxon>
        <taxon>Chordata</taxon>
        <taxon>Craniata</taxon>
        <taxon>Vertebrata</taxon>
        <taxon>Euteleostomi</taxon>
        <taxon>Mammalia</taxon>
        <taxon>Metatheria</taxon>
        <taxon>Dasyuromorphia</taxon>
        <taxon>Dasyuridae</taxon>
        <taxon>Sarcophilus</taxon>
    </lineage>
</organism>
<proteinExistence type="predicted"/>
<sequence length="246" mass="27619">MRLKPGMGKGVVHSYPTSDSGELPVIYDVCSVEENFCSLVEDNEMLLNKVFTSHIEEEILDPKLNPLPLDIENSCGAKENLHRMPLGAKTKVEELSEKLNKLTEMLQAHKEECSSHCGKISSQGSSTLSLTLSDFHQLVIAFIHVFEDELREFCNRPNPNIHPCGPLFQSINETLTFFNQELKTISQVTDTSVKVAHVAEESQREKAYLHGGNCMVTLAEKMKALIQKYEFFQDGPQTSNESMNQS</sequence>
<dbReference type="InterPro" id="IPR029711">
    <property type="entry name" value="Haus7-like"/>
</dbReference>
<dbReference type="GO" id="GO:0051225">
    <property type="term" value="P:spindle assembly"/>
    <property type="evidence" value="ECO:0007669"/>
    <property type="project" value="TreeGrafter"/>
</dbReference>
<dbReference type="AlphaFoldDB" id="A0A7N4V484"/>
<protein>
    <recommendedName>
        <fullName evidence="3">HAUS augmin-like complex subunit 7</fullName>
    </recommendedName>
</protein>
<name>A0A7N4V484_SARHA</name>
<reference evidence="1" key="2">
    <citation type="submission" date="2025-08" db="UniProtKB">
        <authorList>
            <consortium name="Ensembl"/>
        </authorList>
    </citation>
    <scope>IDENTIFICATION</scope>
</reference>
<evidence type="ECO:0000313" key="2">
    <source>
        <dbReference type="Proteomes" id="UP000007648"/>
    </source>
</evidence>
<dbReference type="Ensembl" id="ENSSHAT00000043853.1">
    <property type="protein sequence ID" value="ENSSHAP00000038130.1"/>
    <property type="gene ID" value="ENSSHAG00000025093.1"/>
</dbReference>
<dbReference type="GeneTree" id="ENSGT00390000003937"/>
<dbReference type="GO" id="GO:0051011">
    <property type="term" value="F:microtubule minus-end binding"/>
    <property type="evidence" value="ECO:0007669"/>
    <property type="project" value="TreeGrafter"/>
</dbReference>